<organism evidence="3 4">
    <name type="scientific">Paraconiothyrium brasiliense</name>
    <dbReference type="NCBI Taxonomy" id="300254"/>
    <lineage>
        <taxon>Eukaryota</taxon>
        <taxon>Fungi</taxon>
        <taxon>Dikarya</taxon>
        <taxon>Ascomycota</taxon>
        <taxon>Pezizomycotina</taxon>
        <taxon>Dothideomycetes</taxon>
        <taxon>Pleosporomycetidae</taxon>
        <taxon>Pleosporales</taxon>
        <taxon>Massarineae</taxon>
        <taxon>Didymosphaeriaceae</taxon>
        <taxon>Paraconiothyrium</taxon>
    </lineage>
</organism>
<feature type="coiled-coil region" evidence="1">
    <location>
        <begin position="13"/>
        <end position="40"/>
    </location>
</feature>
<proteinExistence type="predicted"/>
<dbReference type="EMBL" id="JAKJXO020000002">
    <property type="protein sequence ID" value="KAL1610683.1"/>
    <property type="molecule type" value="Genomic_DNA"/>
</dbReference>
<name>A0ABR3S2G3_9PLEO</name>
<evidence type="ECO:0000313" key="3">
    <source>
        <dbReference type="EMBL" id="KAL1610683.1"/>
    </source>
</evidence>
<dbReference type="Proteomes" id="UP001521785">
    <property type="component" value="Unassembled WGS sequence"/>
</dbReference>
<gene>
    <name evidence="3" type="ORF">SLS60_002353</name>
</gene>
<reference evidence="3 4" key="1">
    <citation type="submission" date="2024-02" db="EMBL/GenBank/DDBJ databases">
        <title>De novo assembly and annotation of 12 fungi associated with fruit tree decline syndrome in Ontario, Canada.</title>
        <authorList>
            <person name="Sulman M."/>
            <person name="Ellouze W."/>
            <person name="Ilyukhin E."/>
        </authorList>
    </citation>
    <scope>NUCLEOTIDE SEQUENCE [LARGE SCALE GENOMIC DNA]</scope>
    <source>
        <strain evidence="3 4">M42-189</strain>
    </source>
</reference>
<evidence type="ECO:0000313" key="4">
    <source>
        <dbReference type="Proteomes" id="UP001521785"/>
    </source>
</evidence>
<evidence type="ECO:0000256" key="2">
    <source>
        <dbReference type="SAM" id="MobiDB-lite"/>
    </source>
</evidence>
<feature type="region of interest" description="Disordered" evidence="2">
    <location>
        <begin position="342"/>
        <end position="384"/>
    </location>
</feature>
<evidence type="ECO:0008006" key="5">
    <source>
        <dbReference type="Google" id="ProtNLM"/>
    </source>
</evidence>
<keyword evidence="4" id="KW-1185">Reference proteome</keyword>
<sequence>MLPVFRTSQRSWSDRAAADLQEAQEKLDESSESITKMQWAYRDVHLDEATEKELDKLQEQHKAICDDTTTKTSKFITATVSHSQAICRGLSEEAVHRLPREIRDIIYGYLCDRKRRISVRPTDNKEFYRVVKSPYNDRIETPIPRLFSTKYLHTDFLFELVSFLYQTATFHIWDCEDISNFLLFDIFRVGCIPKDHVRKLSLVIFTDEYGEHCGSKREIREKLEQLEQLHTLKHRQGFRLDLHLCIGYTRQRPTVARFCQLLLPHLHNLKNAGFVMRFPLKKYHYPGNGNSNYSMMNQLQSSNSEDPRDWVVDDEELEAWKDSKYVQNAFKKSARYNQRFLSDSDSEDFSDSPVPAGFEDGDVDSDENDENNYLVGEDEGIATD</sequence>
<evidence type="ECO:0000256" key="1">
    <source>
        <dbReference type="SAM" id="Coils"/>
    </source>
</evidence>
<protein>
    <recommendedName>
        <fullName evidence="5">F-box domain-containing protein</fullName>
    </recommendedName>
</protein>
<comment type="caution">
    <text evidence="3">The sequence shown here is derived from an EMBL/GenBank/DDBJ whole genome shotgun (WGS) entry which is preliminary data.</text>
</comment>
<accession>A0ABR3S2G3</accession>
<feature type="compositionally biased region" description="Acidic residues" evidence="2">
    <location>
        <begin position="359"/>
        <end position="384"/>
    </location>
</feature>
<keyword evidence="1" id="KW-0175">Coiled coil</keyword>